<organism evidence="2">
    <name type="scientific">Aureoumbra lagunensis</name>
    <dbReference type="NCBI Taxonomy" id="44058"/>
    <lineage>
        <taxon>Eukaryota</taxon>
        <taxon>Sar</taxon>
        <taxon>Stramenopiles</taxon>
        <taxon>Ochrophyta</taxon>
        <taxon>Pelagophyceae</taxon>
        <taxon>Pelagomonadales</taxon>
        <taxon>Aureoumbra</taxon>
    </lineage>
</organism>
<dbReference type="Pfam" id="PF08212">
    <property type="entry name" value="Lipocalin_2"/>
    <property type="match status" value="1"/>
</dbReference>
<protein>
    <recommendedName>
        <fullName evidence="1">Lipocalin/cytosolic fatty-acid binding domain-containing protein</fullName>
    </recommendedName>
</protein>
<name>A0A7S3NPM7_9STRA</name>
<dbReference type="EMBL" id="HBIJ01022508">
    <property type="protein sequence ID" value="CAE0373906.1"/>
    <property type="molecule type" value="Transcribed_RNA"/>
</dbReference>
<sequence>MGSTSSKPALKPMARVDIKKMLGAWYVIGFCPLWLEKDAYNAREIYTAGKKPGLIDVSYTFTPGGFDTPVKSLPQRGVQWYDDKPDSWKIQLLGPITMPYIMIKASDPMALDNEDAWFVVGWRSRAYCWVMARKPTMDDALLEEIKTSLVNDHQYPSDLPNFKKVPHNWQLVDGNLERVITSSSPTS</sequence>
<dbReference type="SUPFAM" id="SSF50814">
    <property type="entry name" value="Lipocalins"/>
    <property type="match status" value="1"/>
</dbReference>
<accession>A0A7S3NPM7</accession>
<feature type="domain" description="Lipocalin/cytosolic fatty-acid binding" evidence="1">
    <location>
        <begin position="16"/>
        <end position="148"/>
    </location>
</feature>
<dbReference type="Gene3D" id="2.40.128.20">
    <property type="match status" value="1"/>
</dbReference>
<dbReference type="InterPro" id="IPR012674">
    <property type="entry name" value="Calycin"/>
</dbReference>
<dbReference type="AlphaFoldDB" id="A0A7S3NPM7"/>
<proteinExistence type="predicted"/>
<dbReference type="InterPro" id="IPR000566">
    <property type="entry name" value="Lipocln_cytosolic_FA-bd_dom"/>
</dbReference>
<evidence type="ECO:0000313" key="2">
    <source>
        <dbReference type="EMBL" id="CAE0373906.1"/>
    </source>
</evidence>
<reference evidence="2" key="1">
    <citation type="submission" date="2021-01" db="EMBL/GenBank/DDBJ databases">
        <authorList>
            <person name="Corre E."/>
            <person name="Pelletier E."/>
            <person name="Niang G."/>
            <person name="Scheremetjew M."/>
            <person name="Finn R."/>
            <person name="Kale V."/>
            <person name="Holt S."/>
            <person name="Cochrane G."/>
            <person name="Meng A."/>
            <person name="Brown T."/>
            <person name="Cohen L."/>
        </authorList>
    </citation>
    <scope>NUCLEOTIDE SEQUENCE</scope>
    <source>
        <strain evidence="2">CCMP1510</strain>
    </source>
</reference>
<evidence type="ECO:0000259" key="1">
    <source>
        <dbReference type="Pfam" id="PF08212"/>
    </source>
</evidence>
<gene>
    <name evidence="2" type="ORF">ALAG00032_LOCUS14708</name>
</gene>